<evidence type="ECO:0008006" key="8">
    <source>
        <dbReference type="Google" id="ProtNLM"/>
    </source>
</evidence>
<gene>
    <name evidence="6" type="ORF">VHEMI03815</name>
</gene>
<dbReference type="EMBL" id="CDHN01000002">
    <property type="protein sequence ID" value="CEJ85585.1"/>
    <property type="molecule type" value="Genomic_DNA"/>
</dbReference>
<comment type="subcellular location">
    <subcellularLocation>
        <location evidence="1">Cytoplasm</location>
    </subcellularLocation>
</comment>
<protein>
    <recommendedName>
        <fullName evidence="8">Mak10 subunit, NatC N(Alpha)-terminal acetyltransferase</fullName>
    </recommendedName>
</protein>
<dbReference type="HOGENOM" id="CLU_011757_0_0_1"/>
<evidence type="ECO:0000313" key="7">
    <source>
        <dbReference type="Proteomes" id="UP000039046"/>
    </source>
</evidence>
<feature type="domain" description="NAA35-like TPR repeats" evidence="5">
    <location>
        <begin position="334"/>
        <end position="728"/>
    </location>
</feature>
<dbReference type="OrthoDB" id="269405at2759"/>
<feature type="domain" description="NAA35-like N-terminal" evidence="4">
    <location>
        <begin position="53"/>
        <end position="215"/>
    </location>
</feature>
<name>A0A0A1STM2_9HYPO</name>
<reference evidence="6 7" key="1">
    <citation type="journal article" date="2015" name="Genome Announc.">
        <title>Draft Genome Sequence and Gene Annotation of the Entomopathogenic Fungus Verticillium hemipterigenum.</title>
        <authorList>
            <person name="Horn F."/>
            <person name="Habel A."/>
            <person name="Scharf D.H."/>
            <person name="Dworschak J."/>
            <person name="Brakhage A.A."/>
            <person name="Guthke R."/>
            <person name="Hertweck C."/>
            <person name="Linde J."/>
        </authorList>
    </citation>
    <scope>NUCLEOTIDE SEQUENCE [LARGE SCALE GENOMIC DNA]</scope>
</reference>
<dbReference type="PANTHER" id="PTHR21373:SF0">
    <property type="entry name" value="N-ALPHA-ACETYLTRANSFERASE 35, NATC AUXILIARY SUBUNIT"/>
    <property type="match status" value="1"/>
</dbReference>
<evidence type="ECO:0000256" key="3">
    <source>
        <dbReference type="ARBA" id="ARBA00022490"/>
    </source>
</evidence>
<dbReference type="AlphaFoldDB" id="A0A0A1STM2"/>
<proteinExistence type="inferred from homology"/>
<keyword evidence="3" id="KW-0963">Cytoplasm</keyword>
<dbReference type="PANTHER" id="PTHR21373">
    <property type="entry name" value="GLUCOSE REPRESSIBLE PROTEIN MAK10"/>
    <property type="match status" value="1"/>
</dbReference>
<dbReference type="InterPro" id="IPR057983">
    <property type="entry name" value="NAA35-like_N"/>
</dbReference>
<sequence length="759" mass="85894">MADFGIGVPDEIARLSLGHSEEPPPPPPQKDVPGVIPVDITRAFRQACGTLEPGQLIKDGFFTLFESVSALEIMDPKMDSGCVASGDEFDELYDVSKPLLPEEVLGIIDELLCHEMSWHMGYPLSQTLLTNVYVEALSMPDPATIELASFVRDRPELEKDQPMLQVLRAYCLGMLKSCAYVNHRVKSEHYYEEEDFVTNTYNRTLLTRIPTADIRNAIDQARDLLTTEKDKLGDQLFDALSARLQFRKVFLDAAESPQHMKNPKLAQAPWLAALPLLPVIKTTHSIGKPVEDAFSAKLQRKLASTMPPRAIVKLEFDDAFAHLSRLFTDGSELIDVLNYHDSQSLLTFVRNFQSKKPQPLVYIRTLLQTFLFDSMQVLGSMSIRQLLDDDFSIITLPASQLLDRDNDEIEAIQDIRFTMSQQLELFRQRAAQPFLDIFRTFCQNRCRVRRTLCHVIRDWENLQFDAEDIDDFLQKAAQEHPRIQQNSSGSGLSEPMHSLPLSSWAFLYKIRMMEEIVQLGFELEVYQPDEIAGMYWYLNYLAKSRLQHTERIKSFVVQKVDEARHRSGGIDATVEKQLHRSLSHIRLSLLDAAVTWELSDALASLYLVLNRLHLIKPVNRPYSTDKLRYDLRMKPFAPIGLPALPTFAEFTASTLQEDVASADLLEQASRSILGAKKGLETMAKLSDEDSFSVGSHAQWTANVKRTLKSCIATSLAITTLQKAMANSQTSSGPLPFKADIPDPEKTYHEWWLVPSISSA</sequence>
<dbReference type="Proteomes" id="UP000039046">
    <property type="component" value="Unassembled WGS sequence"/>
</dbReference>
<dbReference type="Pfam" id="PF25789">
    <property type="entry name" value="TPR_NAA35"/>
    <property type="match status" value="1"/>
</dbReference>
<accession>A0A0A1STM2</accession>
<evidence type="ECO:0000259" key="4">
    <source>
        <dbReference type="Pfam" id="PF04112"/>
    </source>
</evidence>
<dbReference type="InterPro" id="IPR007244">
    <property type="entry name" value="Naa35_N"/>
</dbReference>
<organism evidence="6 7">
    <name type="scientific">[Torrubiella] hemipterigena</name>
    <dbReference type="NCBI Taxonomy" id="1531966"/>
    <lineage>
        <taxon>Eukaryota</taxon>
        <taxon>Fungi</taxon>
        <taxon>Dikarya</taxon>
        <taxon>Ascomycota</taxon>
        <taxon>Pezizomycotina</taxon>
        <taxon>Sordariomycetes</taxon>
        <taxon>Hypocreomycetidae</taxon>
        <taxon>Hypocreales</taxon>
        <taxon>Clavicipitaceae</taxon>
        <taxon>Clavicipitaceae incertae sedis</taxon>
        <taxon>'Torrubiella' clade</taxon>
    </lineage>
</organism>
<dbReference type="STRING" id="1531966.A0A0A1STM2"/>
<keyword evidence="7" id="KW-1185">Reference proteome</keyword>
<comment type="similarity">
    <text evidence="2">Belongs to the MAK10 family.</text>
</comment>
<dbReference type="Pfam" id="PF04112">
    <property type="entry name" value="Mak10"/>
    <property type="match status" value="1"/>
</dbReference>
<dbReference type="GO" id="GO:0031417">
    <property type="term" value="C:NatC complex"/>
    <property type="evidence" value="ECO:0007669"/>
    <property type="project" value="InterPro"/>
</dbReference>
<evidence type="ECO:0000256" key="1">
    <source>
        <dbReference type="ARBA" id="ARBA00004496"/>
    </source>
</evidence>
<evidence type="ECO:0000256" key="2">
    <source>
        <dbReference type="ARBA" id="ARBA00006289"/>
    </source>
</evidence>
<evidence type="ECO:0000259" key="5">
    <source>
        <dbReference type="Pfam" id="PF25789"/>
    </source>
</evidence>
<evidence type="ECO:0000313" key="6">
    <source>
        <dbReference type="EMBL" id="CEJ85585.1"/>
    </source>
</evidence>
<dbReference type="InterPro" id="IPR057982">
    <property type="entry name" value="TPR_NAA35"/>
</dbReference>